<evidence type="ECO:0000259" key="4">
    <source>
        <dbReference type="Pfam" id="PF13407"/>
    </source>
</evidence>
<dbReference type="PANTHER" id="PTHR46847">
    <property type="entry name" value="D-ALLOSE-BINDING PERIPLASMIC PROTEIN-RELATED"/>
    <property type="match status" value="1"/>
</dbReference>
<keyword evidence="6" id="KW-1185">Reference proteome</keyword>
<evidence type="ECO:0000313" key="5">
    <source>
        <dbReference type="EMBL" id="MSS01538.1"/>
    </source>
</evidence>
<dbReference type="AlphaFoldDB" id="A0A7X2N3W6"/>
<dbReference type="InterPro" id="IPR028082">
    <property type="entry name" value="Peripla_BP_I"/>
</dbReference>
<evidence type="ECO:0000256" key="1">
    <source>
        <dbReference type="ARBA" id="ARBA00004196"/>
    </source>
</evidence>
<proteinExistence type="inferred from homology"/>
<sequence>MIVVISLLLVLTGYSFLQKSSFFFLQNQTKEPIKFGATYMTMNNPFFEVVNDEIENEIKQRGDVLYTMDPALSVDKQIEHIQRLIQMDIDVLFVNPIDNTKLHDVLEECRKKGIIVIAVDTNLDSNDYVSYTVTSDNYLAGVLAAQDMMTQKESANIVLLEHSQTASGSSRIQGFVDTIESHPEYKIVARKECEGQLENAMPCIFSILNEDISFDVIMALNDPSALGAMAALEDYGREDVLVYGVDGTPETKVLIKDGKMRATSAQFPIQMGQKAIEIAYQLLEKKPLKTNETKISVTLITSENINDFSLAGWQ</sequence>
<dbReference type="CDD" id="cd19971">
    <property type="entry name" value="PBP1_ABC_sugar_binding-like"/>
    <property type="match status" value="1"/>
</dbReference>
<dbReference type="GO" id="GO:0030246">
    <property type="term" value="F:carbohydrate binding"/>
    <property type="evidence" value="ECO:0007669"/>
    <property type="project" value="UniProtKB-ARBA"/>
</dbReference>
<dbReference type="PANTHER" id="PTHR46847:SF1">
    <property type="entry name" value="D-ALLOSE-BINDING PERIPLASMIC PROTEIN-RELATED"/>
    <property type="match status" value="1"/>
</dbReference>
<evidence type="ECO:0000256" key="3">
    <source>
        <dbReference type="ARBA" id="ARBA00022729"/>
    </source>
</evidence>
<dbReference type="GO" id="GO:0030313">
    <property type="term" value="C:cell envelope"/>
    <property type="evidence" value="ECO:0007669"/>
    <property type="project" value="UniProtKB-SubCell"/>
</dbReference>
<reference evidence="5 6" key="1">
    <citation type="submission" date="2019-08" db="EMBL/GenBank/DDBJ databases">
        <title>In-depth cultivation of the pig gut microbiome towards novel bacterial diversity and tailored functional studies.</title>
        <authorList>
            <person name="Wylensek D."/>
            <person name="Hitch T.C.A."/>
            <person name="Clavel T."/>
        </authorList>
    </citation>
    <scope>NUCLEOTIDE SEQUENCE [LARGE SCALE GENOMIC DNA]</scope>
    <source>
        <strain evidence="5 6">LKV-178-WT-2G</strain>
    </source>
</reference>
<dbReference type="EMBL" id="VUMM01000008">
    <property type="protein sequence ID" value="MSS01538.1"/>
    <property type="molecule type" value="Genomic_DNA"/>
</dbReference>
<comment type="subcellular location">
    <subcellularLocation>
        <location evidence="1">Cell envelope</location>
    </subcellularLocation>
</comment>
<dbReference type="SUPFAM" id="SSF53822">
    <property type="entry name" value="Periplasmic binding protein-like I"/>
    <property type="match status" value="1"/>
</dbReference>
<gene>
    <name evidence="5" type="ORF">FYJ50_05405</name>
</gene>
<dbReference type="Pfam" id="PF13407">
    <property type="entry name" value="Peripla_BP_4"/>
    <property type="match status" value="1"/>
</dbReference>
<name>A0A7X2N3W6_9FIRM</name>
<keyword evidence="3" id="KW-0732">Signal</keyword>
<feature type="domain" description="Periplasmic binding protein" evidence="4">
    <location>
        <begin position="40"/>
        <end position="286"/>
    </location>
</feature>
<dbReference type="InterPro" id="IPR025997">
    <property type="entry name" value="SBP_2_dom"/>
</dbReference>
<protein>
    <submittedName>
        <fullName evidence="5">Sugar ABC transporter substrate-binding protein</fullName>
    </submittedName>
</protein>
<accession>A0A7X2N3W6</accession>
<comment type="caution">
    <text evidence="5">The sequence shown here is derived from an EMBL/GenBank/DDBJ whole genome shotgun (WGS) entry which is preliminary data.</text>
</comment>
<dbReference type="Proteomes" id="UP000470082">
    <property type="component" value="Unassembled WGS sequence"/>
</dbReference>
<evidence type="ECO:0000256" key="2">
    <source>
        <dbReference type="ARBA" id="ARBA00007639"/>
    </source>
</evidence>
<organism evidence="5 6">
    <name type="scientific">Floccifex porci</name>
    <dbReference type="NCBI Taxonomy" id="2606629"/>
    <lineage>
        <taxon>Bacteria</taxon>
        <taxon>Bacillati</taxon>
        <taxon>Bacillota</taxon>
        <taxon>Erysipelotrichia</taxon>
        <taxon>Erysipelotrichales</taxon>
        <taxon>Erysipelotrichaceae</taxon>
        <taxon>Floccifex</taxon>
    </lineage>
</organism>
<comment type="similarity">
    <text evidence="2">Belongs to the bacterial solute-binding protein 2 family.</text>
</comment>
<evidence type="ECO:0000313" key="6">
    <source>
        <dbReference type="Proteomes" id="UP000470082"/>
    </source>
</evidence>
<dbReference type="Gene3D" id="3.40.50.2300">
    <property type="match status" value="2"/>
</dbReference>